<sequence>MGVAASVPLLEYLSFYHVAEHFFRKVFDDDLVEQVRKGMIDPSFSVRRSTDIQRIIRLVKKAQDQVKVEGGINEQRSLQLVLERFVDLARLIDDLTAYDANLVRHYANTGVSFADAPAVDLSNPNVTAVVNALAKRIYRVRNALVHSKEGALPKYAPFKHDSDLELEVPLMRFIAEQIVIFHGKTI</sequence>
<organism evidence="1 2">
    <name type="scientific">Nonomuraea antimicrobica</name>
    <dbReference type="NCBI Taxonomy" id="561173"/>
    <lineage>
        <taxon>Bacteria</taxon>
        <taxon>Bacillati</taxon>
        <taxon>Actinomycetota</taxon>
        <taxon>Actinomycetes</taxon>
        <taxon>Streptosporangiales</taxon>
        <taxon>Streptosporangiaceae</taxon>
        <taxon>Nonomuraea</taxon>
    </lineage>
</organism>
<evidence type="ECO:0000313" key="1">
    <source>
        <dbReference type="EMBL" id="GAA3668970.1"/>
    </source>
</evidence>
<dbReference type="EMBL" id="BAAAZP010000074">
    <property type="protein sequence ID" value="GAA3668970.1"/>
    <property type="molecule type" value="Genomic_DNA"/>
</dbReference>
<gene>
    <name evidence="1" type="ORF">GCM10022224_036320</name>
</gene>
<dbReference type="Proteomes" id="UP001500902">
    <property type="component" value="Unassembled WGS sequence"/>
</dbReference>
<name>A0ABP7BTY2_9ACTN</name>
<comment type="caution">
    <text evidence="1">The sequence shown here is derived from an EMBL/GenBank/DDBJ whole genome shotgun (WGS) entry which is preliminary data.</text>
</comment>
<accession>A0ABP7BTY2</accession>
<protein>
    <recommendedName>
        <fullName evidence="3">RiboL-PSP-HEPN domain-containing protein</fullName>
    </recommendedName>
</protein>
<keyword evidence="2" id="KW-1185">Reference proteome</keyword>
<reference evidence="2" key="1">
    <citation type="journal article" date="2019" name="Int. J. Syst. Evol. Microbiol.">
        <title>The Global Catalogue of Microorganisms (GCM) 10K type strain sequencing project: providing services to taxonomists for standard genome sequencing and annotation.</title>
        <authorList>
            <consortium name="The Broad Institute Genomics Platform"/>
            <consortium name="The Broad Institute Genome Sequencing Center for Infectious Disease"/>
            <person name="Wu L."/>
            <person name="Ma J."/>
        </authorList>
    </citation>
    <scope>NUCLEOTIDE SEQUENCE [LARGE SCALE GENOMIC DNA]</scope>
    <source>
        <strain evidence="2">JCM 16904</strain>
    </source>
</reference>
<proteinExistence type="predicted"/>
<evidence type="ECO:0000313" key="2">
    <source>
        <dbReference type="Proteomes" id="UP001500902"/>
    </source>
</evidence>
<evidence type="ECO:0008006" key="3">
    <source>
        <dbReference type="Google" id="ProtNLM"/>
    </source>
</evidence>